<gene>
    <name evidence="1" type="ORF">KUCAC02_018189</name>
</gene>
<reference evidence="1" key="1">
    <citation type="submission" date="2022-05" db="EMBL/GenBank/DDBJ databases">
        <title>Chromosome-level genome of Chaenocephalus aceratus.</title>
        <authorList>
            <person name="Park H."/>
        </authorList>
    </citation>
    <scope>NUCLEOTIDE SEQUENCE</scope>
    <source>
        <strain evidence="1">KU_202001</strain>
    </source>
</reference>
<protein>
    <submittedName>
        <fullName evidence="1">Uncharacterized protein</fullName>
    </submittedName>
</protein>
<accession>A0ACB9W8G1</accession>
<keyword evidence="2" id="KW-1185">Reference proteome</keyword>
<organism evidence="1 2">
    <name type="scientific">Chaenocephalus aceratus</name>
    <name type="common">Blackfin icefish</name>
    <name type="synonym">Chaenichthys aceratus</name>
    <dbReference type="NCBI Taxonomy" id="36190"/>
    <lineage>
        <taxon>Eukaryota</taxon>
        <taxon>Metazoa</taxon>
        <taxon>Chordata</taxon>
        <taxon>Craniata</taxon>
        <taxon>Vertebrata</taxon>
        <taxon>Euteleostomi</taxon>
        <taxon>Actinopterygii</taxon>
        <taxon>Neopterygii</taxon>
        <taxon>Teleostei</taxon>
        <taxon>Neoteleostei</taxon>
        <taxon>Acanthomorphata</taxon>
        <taxon>Eupercaria</taxon>
        <taxon>Perciformes</taxon>
        <taxon>Notothenioidei</taxon>
        <taxon>Channichthyidae</taxon>
        <taxon>Chaenocephalus</taxon>
    </lineage>
</organism>
<comment type="caution">
    <text evidence="1">The sequence shown here is derived from an EMBL/GenBank/DDBJ whole genome shotgun (WGS) entry which is preliminary data.</text>
</comment>
<dbReference type="Proteomes" id="UP001057452">
    <property type="component" value="Chromosome 17"/>
</dbReference>
<dbReference type="EMBL" id="CM043801">
    <property type="protein sequence ID" value="KAI4809289.1"/>
    <property type="molecule type" value="Genomic_DNA"/>
</dbReference>
<evidence type="ECO:0000313" key="1">
    <source>
        <dbReference type="EMBL" id="KAI4809289.1"/>
    </source>
</evidence>
<proteinExistence type="predicted"/>
<sequence>MEVPNLSVTHWGLFKIDATMDQARNTSITTPTAKPYVAQKLGRTPKNLCFMAVATLLIFIIGYLIGYLVHRKKDLAPTCADSIVRYDDSPAIETGAAPLMNWDKIKKLLAEQVSADKFDSVFREFSSDNHRAGSLGDEVLGEKVVKRFREYGMKIWTDEHFVKVQDAPAANGTITGAVLYAFYGEENNLRLLKSRNVNMTGRVILVKTGRISFAEKVANAAKMIPLKPLLGIHSALWTCPTLVQGIPTPPASLPSNHTQFPPIQLLRPAKYPGPGPSPLDMAISILRQLGGANAPEEWESPHKLGDDSDVITLGVDNVLKEKKIVNVFGVIKGFVDADRYVVIGAQRDAWGPGFCRVNCRYQRPCRAGTLHLRYGGEWWIQARRSIVFASWTAGEYGSVGATEWLEGYLSSLSMKAFSYINLDGVVTGQKYFKVAASPLLHGLVESTLKEVNSPNKAGSLFSEFARTTWNQMCWSL</sequence>
<evidence type="ECO:0000313" key="2">
    <source>
        <dbReference type="Proteomes" id="UP001057452"/>
    </source>
</evidence>
<name>A0ACB9W8G1_CHAAC</name>